<organism evidence="4 5">
    <name type="scientific">Actinomadura barringtoniae</name>
    <dbReference type="NCBI Taxonomy" id="1427535"/>
    <lineage>
        <taxon>Bacteria</taxon>
        <taxon>Bacillati</taxon>
        <taxon>Actinomycetota</taxon>
        <taxon>Actinomycetes</taxon>
        <taxon>Streptosporangiales</taxon>
        <taxon>Thermomonosporaceae</taxon>
        <taxon>Actinomadura</taxon>
    </lineage>
</organism>
<dbReference type="PANTHER" id="PTHR33495:SF14">
    <property type="entry name" value="ANTI-SIGMA FACTOR ANTAGONIST"/>
    <property type="match status" value="1"/>
</dbReference>
<dbReference type="SUPFAM" id="SSF52091">
    <property type="entry name" value="SpoIIaa-like"/>
    <property type="match status" value="1"/>
</dbReference>
<dbReference type="AlphaFoldDB" id="A0A939T220"/>
<sequence length="111" mass="11941">MQLEKYMRGEVTVIVLDGSLDSGTAPAVQEDLRELIPERGRVLLDLSRMSYMSSAGLRVLLLTYRQARGNGARVALAGIPPEVHSVMAATGFLDFFTVTDAVDDGVEALSA</sequence>
<evidence type="ECO:0000313" key="4">
    <source>
        <dbReference type="EMBL" id="MBO2448761.1"/>
    </source>
</evidence>
<dbReference type="PROSITE" id="PS50801">
    <property type="entry name" value="STAS"/>
    <property type="match status" value="1"/>
</dbReference>
<feature type="domain" description="STAS" evidence="3">
    <location>
        <begin position="1"/>
        <end position="109"/>
    </location>
</feature>
<dbReference type="InterPro" id="IPR036513">
    <property type="entry name" value="STAS_dom_sf"/>
</dbReference>
<dbReference type="InterPro" id="IPR002645">
    <property type="entry name" value="STAS_dom"/>
</dbReference>
<evidence type="ECO:0000259" key="3">
    <source>
        <dbReference type="PROSITE" id="PS50801"/>
    </source>
</evidence>
<accession>A0A939T220</accession>
<name>A0A939T220_9ACTN</name>
<comment type="caution">
    <text evidence="4">The sequence shown here is derived from an EMBL/GenBank/DDBJ whole genome shotgun (WGS) entry which is preliminary data.</text>
</comment>
<proteinExistence type="inferred from homology"/>
<dbReference type="PANTHER" id="PTHR33495">
    <property type="entry name" value="ANTI-SIGMA FACTOR ANTAGONIST TM_1081-RELATED-RELATED"/>
    <property type="match status" value="1"/>
</dbReference>
<evidence type="ECO:0000313" key="5">
    <source>
        <dbReference type="Proteomes" id="UP000669179"/>
    </source>
</evidence>
<reference evidence="4" key="1">
    <citation type="submission" date="2021-03" db="EMBL/GenBank/DDBJ databases">
        <authorList>
            <person name="Kanchanasin P."/>
            <person name="Saeng-In P."/>
            <person name="Phongsopitanun W."/>
            <person name="Yuki M."/>
            <person name="Kudo T."/>
            <person name="Ohkuma M."/>
            <person name="Tanasupawat S."/>
        </authorList>
    </citation>
    <scope>NUCLEOTIDE SEQUENCE</scope>
    <source>
        <strain evidence="4">GKU 128</strain>
    </source>
</reference>
<dbReference type="EMBL" id="JAGEOJ010000006">
    <property type="protein sequence ID" value="MBO2448761.1"/>
    <property type="molecule type" value="Genomic_DNA"/>
</dbReference>
<dbReference type="Proteomes" id="UP000669179">
    <property type="component" value="Unassembled WGS sequence"/>
</dbReference>
<evidence type="ECO:0000256" key="1">
    <source>
        <dbReference type="ARBA" id="ARBA00009013"/>
    </source>
</evidence>
<gene>
    <name evidence="4" type="ORF">J4573_16785</name>
</gene>
<dbReference type="NCBIfam" id="TIGR00377">
    <property type="entry name" value="ant_ant_sig"/>
    <property type="match status" value="1"/>
</dbReference>
<dbReference type="InterPro" id="IPR003658">
    <property type="entry name" value="Anti-sigma_ant"/>
</dbReference>
<keyword evidence="5" id="KW-1185">Reference proteome</keyword>
<protein>
    <recommendedName>
        <fullName evidence="2">Anti-sigma factor antagonist</fullName>
    </recommendedName>
</protein>
<dbReference type="GO" id="GO:0043856">
    <property type="term" value="F:anti-sigma factor antagonist activity"/>
    <property type="evidence" value="ECO:0007669"/>
    <property type="project" value="InterPro"/>
</dbReference>
<evidence type="ECO:0000256" key="2">
    <source>
        <dbReference type="RuleBase" id="RU003749"/>
    </source>
</evidence>
<dbReference type="CDD" id="cd07043">
    <property type="entry name" value="STAS_anti-anti-sigma_factors"/>
    <property type="match status" value="1"/>
</dbReference>
<dbReference type="Gene3D" id="3.30.750.24">
    <property type="entry name" value="STAS domain"/>
    <property type="match status" value="1"/>
</dbReference>
<comment type="similarity">
    <text evidence="1 2">Belongs to the anti-sigma-factor antagonist family.</text>
</comment>
<dbReference type="RefSeq" id="WP_208256422.1">
    <property type="nucleotide sequence ID" value="NZ_JAGEOJ010000006.1"/>
</dbReference>
<dbReference type="Pfam" id="PF01740">
    <property type="entry name" value="STAS"/>
    <property type="match status" value="1"/>
</dbReference>